<reference evidence="2" key="1">
    <citation type="submission" date="2023-10" db="EMBL/GenBank/DDBJ databases">
        <authorList>
            <person name="Chen Y."/>
            <person name="Shah S."/>
            <person name="Dougan E. K."/>
            <person name="Thang M."/>
            <person name="Chan C."/>
        </authorList>
    </citation>
    <scope>NUCLEOTIDE SEQUENCE [LARGE SCALE GENOMIC DNA]</scope>
</reference>
<feature type="region of interest" description="Disordered" evidence="1">
    <location>
        <begin position="1"/>
        <end position="164"/>
    </location>
</feature>
<evidence type="ECO:0000313" key="2">
    <source>
        <dbReference type="EMBL" id="CAK0799745.1"/>
    </source>
</evidence>
<evidence type="ECO:0000256" key="1">
    <source>
        <dbReference type="SAM" id="MobiDB-lite"/>
    </source>
</evidence>
<feature type="region of interest" description="Disordered" evidence="1">
    <location>
        <begin position="180"/>
        <end position="215"/>
    </location>
</feature>
<dbReference type="Proteomes" id="UP001189429">
    <property type="component" value="Unassembled WGS sequence"/>
</dbReference>
<organism evidence="2 3">
    <name type="scientific">Prorocentrum cordatum</name>
    <dbReference type="NCBI Taxonomy" id="2364126"/>
    <lineage>
        <taxon>Eukaryota</taxon>
        <taxon>Sar</taxon>
        <taxon>Alveolata</taxon>
        <taxon>Dinophyceae</taxon>
        <taxon>Prorocentrales</taxon>
        <taxon>Prorocentraceae</taxon>
        <taxon>Prorocentrum</taxon>
    </lineage>
</organism>
<sequence length="215" mass="22835">MQAGKHSHPYTIDGKCAEAKRSRSTAVEGALGTPTERRGGGGGGGGGGGPEEEEEGWEEGVRRRSRLLLQARELNKDRPSRHSRVWAFRHCSSTGPTSDPRPVGGRSGGVTAAKELQSGRRAGAGAARELCRSPRPAALALPRGRPPRARAQLATPPTPPPGRLLWTSCASSRVGRQFILYRPSPADSRRAAGTSRRPPRAPEARLTKLGGFRAS</sequence>
<gene>
    <name evidence="2" type="ORF">PCOR1329_LOCUS8099</name>
</gene>
<comment type="caution">
    <text evidence="2">The sequence shown here is derived from an EMBL/GenBank/DDBJ whole genome shotgun (WGS) entry which is preliminary data.</text>
</comment>
<proteinExistence type="predicted"/>
<accession>A0ABN9Q614</accession>
<evidence type="ECO:0000313" key="3">
    <source>
        <dbReference type="Proteomes" id="UP001189429"/>
    </source>
</evidence>
<name>A0ABN9Q614_9DINO</name>
<keyword evidence="3" id="KW-1185">Reference proteome</keyword>
<feature type="compositionally biased region" description="Gly residues" evidence="1">
    <location>
        <begin position="40"/>
        <end position="49"/>
    </location>
</feature>
<dbReference type="EMBL" id="CAUYUJ010002224">
    <property type="protein sequence ID" value="CAK0799745.1"/>
    <property type="molecule type" value="Genomic_DNA"/>
</dbReference>
<feature type="compositionally biased region" description="Low complexity" evidence="1">
    <location>
        <begin position="119"/>
        <end position="143"/>
    </location>
</feature>
<protein>
    <submittedName>
        <fullName evidence="2">Uncharacterized protein</fullName>
    </submittedName>
</protein>